<name>A0A8J4UEU9_CLAMG</name>
<evidence type="ECO:0000313" key="2">
    <source>
        <dbReference type="EMBL" id="KAF5893482.1"/>
    </source>
</evidence>
<reference evidence="2" key="1">
    <citation type="submission" date="2020-07" db="EMBL/GenBank/DDBJ databases">
        <title>Clarias magur genome sequencing, assembly and annotation.</title>
        <authorList>
            <person name="Kushwaha B."/>
            <person name="Kumar R."/>
            <person name="Das P."/>
            <person name="Joshi C.G."/>
            <person name="Kumar D."/>
            <person name="Nagpure N.S."/>
            <person name="Pandey M."/>
            <person name="Agarwal S."/>
            <person name="Srivastava S."/>
            <person name="Singh M."/>
            <person name="Sahoo L."/>
            <person name="Jayasankar P."/>
            <person name="Meher P.K."/>
            <person name="Koringa P.G."/>
            <person name="Iquebal M.A."/>
            <person name="Das S.P."/>
            <person name="Bit A."/>
            <person name="Patnaik S."/>
            <person name="Patel N."/>
            <person name="Shah T.M."/>
            <person name="Hinsu A."/>
            <person name="Jena J.K."/>
        </authorList>
    </citation>
    <scope>NUCLEOTIDE SEQUENCE</scope>
    <source>
        <strain evidence="2">CIFAMagur01</strain>
        <tissue evidence="2">Testis</tissue>
    </source>
</reference>
<gene>
    <name evidence="2" type="ORF">DAT39_016831</name>
</gene>
<keyword evidence="3" id="KW-1185">Reference proteome</keyword>
<dbReference type="Proteomes" id="UP000727407">
    <property type="component" value="Unassembled WGS sequence"/>
</dbReference>
<protein>
    <submittedName>
        <fullName evidence="2">Asc-type amino acid transporter 1</fullName>
    </submittedName>
</protein>
<accession>A0A8J4UEU9</accession>
<evidence type="ECO:0000256" key="1">
    <source>
        <dbReference type="SAM" id="MobiDB-lite"/>
    </source>
</evidence>
<dbReference type="EMBL" id="QNUK01000432">
    <property type="protein sequence ID" value="KAF5893482.1"/>
    <property type="molecule type" value="Genomic_DNA"/>
</dbReference>
<dbReference type="AlphaFoldDB" id="A0A8J4UEU9"/>
<comment type="caution">
    <text evidence="2">The sequence shown here is derived from an EMBL/GenBank/DDBJ whole genome shotgun (WGS) entry which is preliminary data.</text>
</comment>
<feature type="non-terminal residue" evidence="2">
    <location>
        <position position="1"/>
    </location>
</feature>
<proteinExistence type="predicted"/>
<organism evidence="2 3">
    <name type="scientific">Clarias magur</name>
    <name type="common">Asian catfish</name>
    <name type="synonym">Macropteronotus magur</name>
    <dbReference type="NCBI Taxonomy" id="1594786"/>
    <lineage>
        <taxon>Eukaryota</taxon>
        <taxon>Metazoa</taxon>
        <taxon>Chordata</taxon>
        <taxon>Craniata</taxon>
        <taxon>Vertebrata</taxon>
        <taxon>Euteleostomi</taxon>
        <taxon>Actinopterygii</taxon>
        <taxon>Neopterygii</taxon>
        <taxon>Teleostei</taxon>
        <taxon>Ostariophysi</taxon>
        <taxon>Siluriformes</taxon>
        <taxon>Clariidae</taxon>
        <taxon>Clarias</taxon>
    </lineage>
</organism>
<feature type="region of interest" description="Disordered" evidence="1">
    <location>
        <begin position="1"/>
        <end position="35"/>
    </location>
</feature>
<sequence length="54" mass="6056">EEKERWTGPSGRGLSRQSASPYPVPSPSAEDEEADDVTAVLWEMQHGTWGWILQ</sequence>
<feature type="non-terminal residue" evidence="2">
    <location>
        <position position="54"/>
    </location>
</feature>
<evidence type="ECO:0000313" key="3">
    <source>
        <dbReference type="Proteomes" id="UP000727407"/>
    </source>
</evidence>